<dbReference type="Proteomes" id="UP000094622">
    <property type="component" value="Unassembled WGS sequence"/>
</dbReference>
<dbReference type="EC" id="1.20.9.1" evidence="6"/>
<dbReference type="InterPro" id="IPR036922">
    <property type="entry name" value="Rieske_2Fe-2S_sf"/>
</dbReference>
<keyword evidence="7" id="KW-1185">Reference proteome</keyword>
<dbReference type="GO" id="GO:0046872">
    <property type="term" value="F:metal ion binding"/>
    <property type="evidence" value="ECO:0007669"/>
    <property type="project" value="UniProtKB-KW"/>
</dbReference>
<evidence type="ECO:0000313" key="7">
    <source>
        <dbReference type="Proteomes" id="UP000094622"/>
    </source>
</evidence>
<dbReference type="PROSITE" id="PS51318">
    <property type="entry name" value="TAT"/>
    <property type="match status" value="1"/>
</dbReference>
<dbReference type="SUPFAM" id="SSF50022">
    <property type="entry name" value="ISP domain"/>
    <property type="match status" value="1"/>
</dbReference>
<dbReference type="InterPro" id="IPR019546">
    <property type="entry name" value="TAT_signal_bac_arc"/>
</dbReference>
<organism evidence="6 7">
    <name type="scientific">Methylobrevis pamukkalensis</name>
    <dbReference type="NCBI Taxonomy" id="1439726"/>
    <lineage>
        <taxon>Bacteria</taxon>
        <taxon>Pseudomonadati</taxon>
        <taxon>Pseudomonadota</taxon>
        <taxon>Alphaproteobacteria</taxon>
        <taxon>Hyphomicrobiales</taxon>
        <taxon>Pleomorphomonadaceae</taxon>
        <taxon>Methylobrevis</taxon>
    </lineage>
</organism>
<dbReference type="Gene3D" id="2.102.10.10">
    <property type="entry name" value="Rieske [2Fe-2S] iron-sulphur domain"/>
    <property type="match status" value="1"/>
</dbReference>
<evidence type="ECO:0000256" key="3">
    <source>
        <dbReference type="ARBA" id="ARBA00023004"/>
    </source>
</evidence>
<keyword evidence="6" id="KW-0560">Oxidoreductase</keyword>
<name>A0A1E3H032_9HYPH</name>
<dbReference type="Pfam" id="PF00355">
    <property type="entry name" value="Rieske"/>
    <property type="match status" value="1"/>
</dbReference>
<evidence type="ECO:0000259" key="5">
    <source>
        <dbReference type="PROSITE" id="PS51296"/>
    </source>
</evidence>
<dbReference type="InterPro" id="IPR006311">
    <property type="entry name" value="TAT_signal"/>
</dbReference>
<comment type="caution">
    <text evidence="6">The sequence shown here is derived from an EMBL/GenBank/DDBJ whole genome shotgun (WGS) entry which is preliminary data.</text>
</comment>
<dbReference type="AlphaFoldDB" id="A0A1E3H032"/>
<protein>
    <submittedName>
        <fullName evidence="6">Arsenite oxidase subunit AioB</fullName>
        <ecNumber evidence="6">1.20.9.1</ecNumber>
    </submittedName>
</protein>
<keyword evidence="4" id="KW-0411">Iron-sulfur</keyword>
<proteinExistence type="predicted"/>
<dbReference type="EMBL" id="MCRJ01000105">
    <property type="protein sequence ID" value="ODN69176.1"/>
    <property type="molecule type" value="Genomic_DNA"/>
</dbReference>
<keyword evidence="2" id="KW-0479">Metal-binding</keyword>
<dbReference type="PROSITE" id="PS51296">
    <property type="entry name" value="RIESKE"/>
    <property type="match status" value="1"/>
</dbReference>
<keyword evidence="1" id="KW-0001">2Fe-2S</keyword>
<gene>
    <name evidence="6" type="primary">aioB</name>
    <name evidence="6" type="ORF">A6302_03522</name>
</gene>
<dbReference type="OrthoDB" id="25106at2"/>
<evidence type="ECO:0000256" key="4">
    <source>
        <dbReference type="ARBA" id="ARBA00023014"/>
    </source>
</evidence>
<dbReference type="InterPro" id="IPR014067">
    <property type="entry name" value="AioB/IdrB_ssu"/>
</dbReference>
<evidence type="ECO:0000256" key="2">
    <source>
        <dbReference type="ARBA" id="ARBA00022723"/>
    </source>
</evidence>
<evidence type="ECO:0000313" key="6">
    <source>
        <dbReference type="EMBL" id="ODN69176.1"/>
    </source>
</evidence>
<dbReference type="PATRIC" id="fig|1439726.3.peg.3710"/>
<dbReference type="InterPro" id="IPR017941">
    <property type="entry name" value="Rieske_2Fe-2S"/>
</dbReference>
<dbReference type="NCBIfam" id="TIGR02694">
    <property type="entry name" value="arsenite_ox_S"/>
    <property type="match status" value="1"/>
</dbReference>
<keyword evidence="3" id="KW-0408">Iron</keyword>
<dbReference type="RefSeq" id="WP_069307845.1">
    <property type="nucleotide sequence ID" value="NZ_MCRJ01000105.1"/>
</dbReference>
<evidence type="ECO:0000256" key="1">
    <source>
        <dbReference type="ARBA" id="ARBA00022714"/>
    </source>
</evidence>
<accession>A0A1E3H032</accession>
<feature type="domain" description="Rieske" evidence="5">
    <location>
        <begin position="66"/>
        <end position="159"/>
    </location>
</feature>
<dbReference type="GO" id="GO:0050611">
    <property type="term" value="F:arsenate reductase (azurin) activity"/>
    <property type="evidence" value="ECO:0007669"/>
    <property type="project" value="UniProtKB-EC"/>
</dbReference>
<reference evidence="6 7" key="1">
    <citation type="submission" date="2016-07" db="EMBL/GenBank/DDBJ databases">
        <title>Draft Genome Sequence of Methylobrevis pamukkalensis PK2.</title>
        <authorList>
            <person name="Vasilenko O.V."/>
            <person name="Doronina N.V."/>
            <person name="Shmareva M.N."/>
            <person name="Tarlachkov S.V."/>
            <person name="Mustakhimov I."/>
            <person name="Trotsenko Y.A."/>
        </authorList>
    </citation>
    <scope>NUCLEOTIDE SEQUENCE [LARGE SCALE GENOMIC DNA]</scope>
    <source>
        <strain evidence="6 7">PK2</strain>
    </source>
</reference>
<dbReference type="NCBIfam" id="TIGR01409">
    <property type="entry name" value="TAT_signal_seq"/>
    <property type="match status" value="1"/>
</dbReference>
<sequence length="175" mass="18662">MKRCDTLVDIGRRQFLRGAGVATVGAATAIVTLPAPEARAATPLARVSYPSNRLANIADLKVDEAFDVAYPDDDAPGVLIKLGRAVPGGVGPDGDIVGFTTLCPHKGYLLNFNAADRTLNCPGHYSRFDCEAGGQQVWGHATQNLPQYAMRVDEKGDIYAEGVDELLHGRLSNVL</sequence>
<dbReference type="GO" id="GO:0051537">
    <property type="term" value="F:2 iron, 2 sulfur cluster binding"/>
    <property type="evidence" value="ECO:0007669"/>
    <property type="project" value="UniProtKB-KW"/>
</dbReference>